<dbReference type="EMBL" id="JBDIMF010000006">
    <property type="protein sequence ID" value="MEN2787465.1"/>
    <property type="molecule type" value="Genomic_DNA"/>
</dbReference>
<feature type="transmembrane region" description="Helical" evidence="1">
    <location>
        <begin position="154"/>
        <end position="173"/>
    </location>
</feature>
<name>A0ABU9XV86_9SPHN</name>
<evidence type="ECO:0000313" key="3">
    <source>
        <dbReference type="EMBL" id="MEN2787465.1"/>
    </source>
</evidence>
<keyword evidence="1" id="KW-1133">Transmembrane helix</keyword>
<keyword evidence="4" id="KW-1185">Reference proteome</keyword>
<sequence length="184" mass="19169">MKKLLVGTALATALLFSAQANATDFNPGDPEFQVFGDITNGTVSATIGNAGIAAGVFTDRFIFTLDQNGTGSGSVATSASIFQSVTDLDLTSVSINGIFATRIADPMGLSEFYSLVGVPIIFGVENIITVSGVSRGNGSYGGNLTFEPGAIPEASTWAMMIIGFGMTGAAMRYRRRRSVVKYAL</sequence>
<dbReference type="Proteomes" id="UP001404104">
    <property type="component" value="Unassembled WGS sequence"/>
</dbReference>
<keyword evidence="1" id="KW-0472">Membrane</keyword>
<proteinExistence type="predicted"/>
<feature type="signal peptide" evidence="2">
    <location>
        <begin position="1"/>
        <end position="22"/>
    </location>
</feature>
<dbReference type="NCBIfam" id="NF038126">
    <property type="entry name" value="PEP_CTERM_FxDxF"/>
    <property type="match status" value="1"/>
</dbReference>
<organism evidence="3 4">
    <name type="scientific">Sphingomonas qilianensis</name>
    <dbReference type="NCBI Taxonomy" id="1736690"/>
    <lineage>
        <taxon>Bacteria</taxon>
        <taxon>Pseudomonadati</taxon>
        <taxon>Pseudomonadota</taxon>
        <taxon>Alphaproteobacteria</taxon>
        <taxon>Sphingomonadales</taxon>
        <taxon>Sphingomonadaceae</taxon>
        <taxon>Sphingomonas</taxon>
    </lineage>
</organism>
<evidence type="ECO:0000256" key="2">
    <source>
        <dbReference type="SAM" id="SignalP"/>
    </source>
</evidence>
<protein>
    <submittedName>
        <fullName evidence="3">FxDxF family PEP-CTERM protein</fullName>
    </submittedName>
</protein>
<accession>A0ABU9XV86</accession>
<reference evidence="3 4" key="1">
    <citation type="submission" date="2024-05" db="EMBL/GenBank/DDBJ databases">
        <authorList>
            <person name="Liu Q."/>
            <person name="Xin Y.-H."/>
        </authorList>
    </citation>
    <scope>NUCLEOTIDE SEQUENCE [LARGE SCALE GENOMIC DNA]</scope>
    <source>
        <strain evidence="3 4">CGMCC 1.15349</strain>
    </source>
</reference>
<feature type="transmembrane region" description="Helical" evidence="1">
    <location>
        <begin position="112"/>
        <end position="134"/>
    </location>
</feature>
<feature type="chain" id="PRO_5045885226" evidence="2">
    <location>
        <begin position="23"/>
        <end position="184"/>
    </location>
</feature>
<keyword evidence="1" id="KW-0812">Transmembrane</keyword>
<evidence type="ECO:0000256" key="1">
    <source>
        <dbReference type="SAM" id="Phobius"/>
    </source>
</evidence>
<comment type="caution">
    <text evidence="3">The sequence shown here is derived from an EMBL/GenBank/DDBJ whole genome shotgun (WGS) entry which is preliminary data.</text>
</comment>
<gene>
    <name evidence="3" type="ORF">ABC969_13680</name>
</gene>
<dbReference type="RefSeq" id="WP_345865637.1">
    <property type="nucleotide sequence ID" value="NZ_JBDIMF010000006.1"/>
</dbReference>
<keyword evidence="2" id="KW-0732">Signal</keyword>
<evidence type="ECO:0000313" key="4">
    <source>
        <dbReference type="Proteomes" id="UP001404104"/>
    </source>
</evidence>
<dbReference type="NCBIfam" id="NF035944">
    <property type="entry name" value="PEPxxWA-CTERM"/>
    <property type="match status" value="1"/>
</dbReference>